<feature type="domain" description="Transposase IS200-like" evidence="1">
    <location>
        <begin position="9"/>
        <end position="124"/>
    </location>
</feature>
<gene>
    <name evidence="2" type="ORF">A2777_01085</name>
</gene>
<evidence type="ECO:0000313" key="2">
    <source>
        <dbReference type="EMBL" id="OGG06090.1"/>
    </source>
</evidence>
<sequence>MPRAPRLLLSKSFYHIITRGNNKNKTFKAAADYLAYLDLFRKYKVDHPFDLYHYCLMPNHTHFLIQTHSSDNFSSFMKKLNLSYFYYYKRKYDWIGHFWQDRFKSQPVGKDDYFLQCGKYIELNPIRANLVKRVEDYPFSSYRYYVLGEDNDLISEDFTFQTLSRDLEKRRQIYREMIIGEIVSNTYKKKVWGSKKQRYNEAKKISYHIS</sequence>
<comment type="caution">
    <text evidence="2">The sequence shown here is derived from an EMBL/GenBank/DDBJ whole genome shotgun (WGS) entry which is preliminary data.</text>
</comment>
<dbReference type="Proteomes" id="UP000177354">
    <property type="component" value="Unassembled WGS sequence"/>
</dbReference>
<dbReference type="PANTHER" id="PTHR34322:SF2">
    <property type="entry name" value="TRANSPOSASE IS200-LIKE DOMAIN-CONTAINING PROTEIN"/>
    <property type="match status" value="1"/>
</dbReference>
<dbReference type="SUPFAM" id="SSF143422">
    <property type="entry name" value="Transposase IS200-like"/>
    <property type="match status" value="1"/>
</dbReference>
<evidence type="ECO:0000259" key="1">
    <source>
        <dbReference type="SMART" id="SM01321"/>
    </source>
</evidence>
<proteinExistence type="predicted"/>
<dbReference type="InterPro" id="IPR002686">
    <property type="entry name" value="Transposase_17"/>
</dbReference>
<name>A0A1F5Z0U1_9BACT</name>
<dbReference type="SMART" id="SM01321">
    <property type="entry name" value="Y1_Tnp"/>
    <property type="match status" value="1"/>
</dbReference>
<dbReference type="PANTHER" id="PTHR34322">
    <property type="entry name" value="TRANSPOSASE, Y1_TNP DOMAIN-CONTAINING"/>
    <property type="match status" value="1"/>
</dbReference>
<dbReference type="GO" id="GO:0003677">
    <property type="term" value="F:DNA binding"/>
    <property type="evidence" value="ECO:0007669"/>
    <property type="project" value="InterPro"/>
</dbReference>
<evidence type="ECO:0000313" key="3">
    <source>
        <dbReference type="Proteomes" id="UP000177354"/>
    </source>
</evidence>
<dbReference type="Gene3D" id="3.30.70.1290">
    <property type="entry name" value="Transposase IS200-like"/>
    <property type="match status" value="1"/>
</dbReference>
<dbReference type="AlphaFoldDB" id="A0A1F5Z0U1"/>
<reference evidence="2 3" key="1">
    <citation type="journal article" date="2016" name="Nat. Commun.">
        <title>Thousands of microbial genomes shed light on interconnected biogeochemical processes in an aquifer system.</title>
        <authorList>
            <person name="Anantharaman K."/>
            <person name="Brown C.T."/>
            <person name="Hug L.A."/>
            <person name="Sharon I."/>
            <person name="Castelle C.J."/>
            <person name="Probst A.J."/>
            <person name="Thomas B.C."/>
            <person name="Singh A."/>
            <person name="Wilkins M.J."/>
            <person name="Karaoz U."/>
            <person name="Brodie E.L."/>
            <person name="Williams K.H."/>
            <person name="Hubbard S.S."/>
            <person name="Banfield J.F."/>
        </authorList>
    </citation>
    <scope>NUCLEOTIDE SEQUENCE [LARGE SCALE GENOMIC DNA]</scope>
</reference>
<dbReference type="Pfam" id="PF01797">
    <property type="entry name" value="Y1_Tnp"/>
    <property type="match status" value="1"/>
</dbReference>
<accession>A0A1F5Z0U1</accession>
<dbReference type="InterPro" id="IPR036515">
    <property type="entry name" value="Transposase_17_sf"/>
</dbReference>
<organism evidence="2 3">
    <name type="scientific">Candidatus Gottesmanbacteria bacterium RIFCSPHIGHO2_01_FULL_40_15</name>
    <dbReference type="NCBI Taxonomy" id="1798376"/>
    <lineage>
        <taxon>Bacteria</taxon>
        <taxon>Candidatus Gottesmaniibacteriota</taxon>
    </lineage>
</organism>
<dbReference type="GO" id="GO:0004803">
    <property type="term" value="F:transposase activity"/>
    <property type="evidence" value="ECO:0007669"/>
    <property type="project" value="InterPro"/>
</dbReference>
<protein>
    <recommendedName>
        <fullName evidence="1">Transposase IS200-like domain-containing protein</fullName>
    </recommendedName>
</protein>
<dbReference type="GO" id="GO:0006313">
    <property type="term" value="P:DNA transposition"/>
    <property type="evidence" value="ECO:0007669"/>
    <property type="project" value="InterPro"/>
</dbReference>
<dbReference type="EMBL" id="MFJF01000019">
    <property type="protein sequence ID" value="OGG06090.1"/>
    <property type="molecule type" value="Genomic_DNA"/>
</dbReference>